<dbReference type="RefSeq" id="WP_377734956.1">
    <property type="nucleotide sequence ID" value="NZ_JBHSRI010000024.1"/>
</dbReference>
<protein>
    <submittedName>
        <fullName evidence="1">Uncharacterized protein</fullName>
    </submittedName>
</protein>
<reference evidence="2" key="1">
    <citation type="journal article" date="2019" name="Int. J. Syst. Evol. Microbiol.">
        <title>The Global Catalogue of Microorganisms (GCM) 10K type strain sequencing project: providing services to taxonomists for standard genome sequencing and annotation.</title>
        <authorList>
            <consortium name="The Broad Institute Genomics Platform"/>
            <consortium name="The Broad Institute Genome Sequencing Center for Infectious Disease"/>
            <person name="Wu L."/>
            <person name="Ma J."/>
        </authorList>
    </citation>
    <scope>NUCLEOTIDE SEQUENCE [LARGE SCALE GENOMIC DNA]</scope>
    <source>
        <strain evidence="2">CCUG 54527</strain>
    </source>
</reference>
<comment type="caution">
    <text evidence="1">The sequence shown here is derived from an EMBL/GenBank/DDBJ whole genome shotgun (WGS) entry which is preliminary data.</text>
</comment>
<organism evidence="1 2">
    <name type="scientific">Paenisporosarcina macmurdoensis</name>
    <dbReference type="NCBI Taxonomy" id="212659"/>
    <lineage>
        <taxon>Bacteria</taxon>
        <taxon>Bacillati</taxon>
        <taxon>Bacillota</taxon>
        <taxon>Bacilli</taxon>
        <taxon>Bacillales</taxon>
        <taxon>Caryophanaceae</taxon>
        <taxon>Paenisporosarcina</taxon>
    </lineage>
</organism>
<gene>
    <name evidence="1" type="ORF">ACFPYN_13640</name>
</gene>
<evidence type="ECO:0000313" key="2">
    <source>
        <dbReference type="Proteomes" id="UP001596170"/>
    </source>
</evidence>
<evidence type="ECO:0000313" key="1">
    <source>
        <dbReference type="EMBL" id="MFC6040465.1"/>
    </source>
</evidence>
<name>A0ABW1L8Z1_9BACL</name>
<proteinExistence type="predicted"/>
<accession>A0ABW1L8Z1</accession>
<dbReference type="Proteomes" id="UP001596170">
    <property type="component" value="Unassembled WGS sequence"/>
</dbReference>
<sequence length="177" mass="20110">MGNQQTRLLEAKQLLEKMANGVHPITDQPVDEHHFLQDPRVIRPLFLLLNHLNEPKSNRTKAPGKYVISQKQLDAVEFPDHLIGINEFCNRVNEQLDPSVSKKLSGKILNDKLKKLGILSEVQSEEGTKRSVTNDTSASYGISMIERSYNGSPYQQIVFDEMGRDFLLRNLQNLLKG</sequence>
<dbReference type="EMBL" id="JBHSRI010000024">
    <property type="protein sequence ID" value="MFC6040465.1"/>
    <property type="molecule type" value="Genomic_DNA"/>
</dbReference>
<keyword evidence="2" id="KW-1185">Reference proteome</keyword>